<dbReference type="OrthoDB" id="9801455at2"/>
<dbReference type="InterPro" id="IPR023296">
    <property type="entry name" value="Glyco_hydro_beta-prop_sf"/>
</dbReference>
<dbReference type="PANTHER" id="PTHR35279:SF1">
    <property type="entry name" value="ARABINANASE_LEVANSUCRASE_INVERTASE"/>
    <property type="match status" value="1"/>
</dbReference>
<accession>A0A1T2KST7</accession>
<dbReference type="Gene3D" id="2.115.10.20">
    <property type="entry name" value="Glycosyl hydrolase domain, family 43"/>
    <property type="match status" value="2"/>
</dbReference>
<proteinExistence type="predicted"/>
<gene>
    <name evidence="1" type="ORF">BOW51_10435</name>
</gene>
<dbReference type="PANTHER" id="PTHR35279">
    <property type="match status" value="1"/>
</dbReference>
<organism evidence="1 2">
    <name type="scientific">Solemya velesiana gill symbiont</name>
    <dbReference type="NCBI Taxonomy" id="1918948"/>
    <lineage>
        <taxon>Bacteria</taxon>
        <taxon>Pseudomonadati</taxon>
        <taxon>Pseudomonadota</taxon>
        <taxon>Gammaproteobacteria</taxon>
        <taxon>sulfur-oxidizing symbionts</taxon>
    </lineage>
</organism>
<dbReference type="EMBL" id="MPRJ01000078">
    <property type="protein sequence ID" value="OOZ35766.1"/>
    <property type="molecule type" value="Genomic_DNA"/>
</dbReference>
<keyword evidence="2" id="KW-1185">Reference proteome</keyword>
<sequence>MFYWRKLGKVFSPQSVEGRNWLREFAQAPDTLVLDDVLRVYFSCRPPADTYGNYVSYSAFVDLDRDDLFKVRRVAEQPILKLGGLGEFDEYGTYPVSVIRDGEFVRAYYAGWTRCESVPFNVAIGCAVSSDGGKTFSKLGSGPVLGYSPDEPFVISGPKIRRYNDLWYLFYIAGRKWKLVDGKAEPVYKIRMATSQDGIHWKKLNKDLIESRIEEDEAQASPDVFYANGSYHMFFCYRYSSHYRGRQYGYRIGYASSDNLTDWVRDDSKAGINLSEVGWDSEMISYPHVLELDGKTYLAYLGDQVGRYGFGLASLAGKLE</sequence>
<dbReference type="Proteomes" id="UP000190896">
    <property type="component" value="Unassembled WGS sequence"/>
</dbReference>
<dbReference type="SUPFAM" id="SSF75005">
    <property type="entry name" value="Arabinanase/levansucrase/invertase"/>
    <property type="match status" value="1"/>
</dbReference>
<comment type="caution">
    <text evidence="1">The sequence shown here is derived from an EMBL/GenBank/DDBJ whole genome shotgun (WGS) entry which is preliminary data.</text>
</comment>
<reference evidence="1 2" key="1">
    <citation type="submission" date="2016-11" db="EMBL/GenBank/DDBJ databases">
        <title>Mixed transmission modes and dynamic genome evolution in an obligate animal-bacterial symbiosis.</title>
        <authorList>
            <person name="Russell S.L."/>
            <person name="Corbett-Detig R.B."/>
            <person name="Cavanaugh C.M."/>
        </authorList>
    </citation>
    <scope>NUCLEOTIDE SEQUENCE [LARGE SCALE GENOMIC DNA]</scope>
    <source>
        <strain evidence="1">Se-Cadez</strain>
    </source>
</reference>
<evidence type="ECO:0000313" key="1">
    <source>
        <dbReference type="EMBL" id="OOZ35766.1"/>
    </source>
</evidence>
<evidence type="ECO:0000313" key="2">
    <source>
        <dbReference type="Proteomes" id="UP000190896"/>
    </source>
</evidence>
<dbReference type="AlphaFoldDB" id="A0A1T2KST7"/>
<name>A0A1T2KST7_9GAMM</name>
<protein>
    <submittedName>
        <fullName evidence="1">Glycosylase</fullName>
    </submittedName>
</protein>
<dbReference type="RefSeq" id="WP_078487954.1">
    <property type="nucleotide sequence ID" value="NZ_MPRJ01000078.1"/>
</dbReference>